<keyword evidence="1" id="KW-0472">Membrane</keyword>
<dbReference type="STRING" id="398512.Bccel_3456"/>
<dbReference type="eggNOG" id="ENOG502Z9ZI">
    <property type="taxonomic scope" value="Bacteria"/>
</dbReference>
<feature type="transmembrane region" description="Helical" evidence="1">
    <location>
        <begin position="28"/>
        <end position="48"/>
    </location>
</feature>
<proteinExistence type="predicted"/>
<comment type="caution">
    <text evidence="2">The sequence shown here is derived from an EMBL/GenBank/DDBJ whole genome shotgun (WGS) entry which is preliminary data.</text>
</comment>
<organism evidence="2 3">
    <name type="scientific">Pseudobacteroides cellulosolvens ATCC 35603 = DSM 2933</name>
    <dbReference type="NCBI Taxonomy" id="398512"/>
    <lineage>
        <taxon>Bacteria</taxon>
        <taxon>Bacillati</taxon>
        <taxon>Bacillota</taxon>
        <taxon>Clostridia</taxon>
        <taxon>Eubacteriales</taxon>
        <taxon>Oscillospiraceae</taxon>
        <taxon>Pseudobacteroides</taxon>
    </lineage>
</organism>
<sequence>MERLKKAREIRFLNICEKGVKMMKHKKIILSTSVILVILIAFGIYLGLRTKTQIKELFRMNKELQEQGYYMAEFEFKMLGIAYYLDKGHYLTSLSRINHLHNQLKTKNGLIKVPKFKNKEEEMQFYLNLQNPKTGAFMDESYPYCTYTGPTGNVLEHLDALATS</sequence>
<accession>A0A0L6JS12</accession>
<reference evidence="3" key="1">
    <citation type="submission" date="2015-07" db="EMBL/GenBank/DDBJ databases">
        <title>Near-Complete Genome Sequence of the Cellulolytic Bacterium Bacteroides (Pseudobacteroides) cellulosolvens ATCC 35603.</title>
        <authorList>
            <person name="Dassa B."/>
            <person name="Utturkar S.M."/>
            <person name="Klingeman D.M."/>
            <person name="Hurt R.A."/>
            <person name="Keller M."/>
            <person name="Xu J."/>
            <person name="Reddy Y.H.K."/>
            <person name="Borovok I."/>
            <person name="Grinberg I.R."/>
            <person name="Lamed R."/>
            <person name="Zhivin O."/>
            <person name="Bayer E.A."/>
            <person name="Brown S.D."/>
        </authorList>
    </citation>
    <scope>NUCLEOTIDE SEQUENCE [LARGE SCALE GENOMIC DNA]</scope>
    <source>
        <strain evidence="3">DSM 2933</strain>
    </source>
</reference>
<protein>
    <submittedName>
        <fullName evidence="2">Uncharacterized protein</fullName>
    </submittedName>
</protein>
<gene>
    <name evidence="2" type="ORF">Bccel_3456</name>
</gene>
<name>A0A0L6JS12_9FIRM</name>
<keyword evidence="1" id="KW-1133">Transmembrane helix</keyword>
<dbReference type="PATRIC" id="fig|398512.5.peg.3619"/>
<dbReference type="Proteomes" id="UP000036923">
    <property type="component" value="Unassembled WGS sequence"/>
</dbReference>
<dbReference type="AlphaFoldDB" id="A0A0L6JS12"/>
<dbReference type="EMBL" id="LGTC01000001">
    <property type="protein sequence ID" value="KNY28182.1"/>
    <property type="molecule type" value="Genomic_DNA"/>
</dbReference>
<evidence type="ECO:0000313" key="3">
    <source>
        <dbReference type="Proteomes" id="UP000036923"/>
    </source>
</evidence>
<evidence type="ECO:0000313" key="2">
    <source>
        <dbReference type="EMBL" id="KNY28182.1"/>
    </source>
</evidence>
<keyword evidence="3" id="KW-1185">Reference proteome</keyword>
<keyword evidence="1" id="KW-0812">Transmembrane</keyword>
<evidence type="ECO:0000256" key="1">
    <source>
        <dbReference type="SAM" id="Phobius"/>
    </source>
</evidence>